<organism evidence="1 2">
    <name type="scientific">Mucilaginibacter sabulilitoris</name>
    <dbReference type="NCBI Taxonomy" id="1173583"/>
    <lineage>
        <taxon>Bacteria</taxon>
        <taxon>Pseudomonadati</taxon>
        <taxon>Bacteroidota</taxon>
        <taxon>Sphingobacteriia</taxon>
        <taxon>Sphingobacteriales</taxon>
        <taxon>Sphingobacteriaceae</taxon>
        <taxon>Mucilaginibacter</taxon>
    </lineage>
</organism>
<reference evidence="1 2" key="1">
    <citation type="submission" date="2023-11" db="EMBL/GenBank/DDBJ databases">
        <title>Analysis of the Genomes of Mucilaginibacter gossypii cycad 4 and M. sabulilitoris SNA2: microbes with the potential for plant growth promotion.</title>
        <authorList>
            <person name="Hirsch A.M."/>
            <person name="Humm E."/>
            <person name="Rubbi M."/>
            <person name="Del Vecchio G."/>
            <person name="Ha S.M."/>
            <person name="Pellegrini M."/>
            <person name="Gunsalus R.P."/>
        </authorList>
    </citation>
    <scope>NUCLEOTIDE SEQUENCE [LARGE SCALE GENOMIC DNA]</scope>
    <source>
        <strain evidence="1 2">SNA2</strain>
    </source>
</reference>
<dbReference type="InterPro" id="IPR038396">
    <property type="entry name" value="SpoIIAA-like_sf"/>
</dbReference>
<name>A0ABZ0TUE1_9SPHI</name>
<dbReference type="RefSeq" id="WP_321565768.1">
    <property type="nucleotide sequence ID" value="NZ_CP139558.1"/>
</dbReference>
<dbReference type="EMBL" id="CP139558">
    <property type="protein sequence ID" value="WPU96676.1"/>
    <property type="molecule type" value="Genomic_DNA"/>
</dbReference>
<evidence type="ECO:0000313" key="2">
    <source>
        <dbReference type="Proteomes" id="UP001324380"/>
    </source>
</evidence>
<accession>A0ABZ0TUE1</accession>
<proteinExistence type="predicted"/>
<dbReference type="Proteomes" id="UP001324380">
    <property type="component" value="Chromosome"/>
</dbReference>
<sequence>MLRIINNLPQHVVGIHASGEVTKTDLDKVVIPRLDDLAKKQGEINYLLVLETGVQNFTAGAWYEDIKAGLKHFTDWNRIAIVSDQKGVEWFTDAVNFAIPGKSKGFPLTELDKAVKWVSKVNKQPAD</sequence>
<protein>
    <submittedName>
        <fullName evidence="1">STAS/SEC14 domain-containing protein</fullName>
    </submittedName>
</protein>
<keyword evidence="2" id="KW-1185">Reference proteome</keyword>
<dbReference type="InterPro" id="IPR021866">
    <property type="entry name" value="SpoIIAA-like"/>
</dbReference>
<dbReference type="InterPro" id="IPR036513">
    <property type="entry name" value="STAS_dom_sf"/>
</dbReference>
<gene>
    <name evidence="1" type="ORF">SNE25_14220</name>
</gene>
<dbReference type="Pfam" id="PF11964">
    <property type="entry name" value="SpoIIAA-like"/>
    <property type="match status" value="1"/>
</dbReference>
<evidence type="ECO:0000313" key="1">
    <source>
        <dbReference type="EMBL" id="WPU96676.1"/>
    </source>
</evidence>
<dbReference type="SUPFAM" id="SSF52091">
    <property type="entry name" value="SpoIIaa-like"/>
    <property type="match status" value="1"/>
</dbReference>
<dbReference type="Gene3D" id="3.40.50.10600">
    <property type="entry name" value="SpoIIaa-like domains"/>
    <property type="match status" value="1"/>
</dbReference>